<evidence type="ECO:0000313" key="4">
    <source>
        <dbReference type="Proteomes" id="UP001314170"/>
    </source>
</evidence>
<dbReference type="PRINTS" id="PR00080">
    <property type="entry name" value="SDRFAMILY"/>
</dbReference>
<dbReference type="Gene3D" id="3.40.50.720">
    <property type="entry name" value="NAD(P)-binding Rossmann-like Domain"/>
    <property type="match status" value="1"/>
</dbReference>
<reference evidence="3 4" key="1">
    <citation type="submission" date="2024-01" db="EMBL/GenBank/DDBJ databases">
        <authorList>
            <person name="Waweru B."/>
        </authorList>
    </citation>
    <scope>NUCLEOTIDE SEQUENCE [LARGE SCALE GENOMIC DNA]</scope>
</reference>
<name>A0AAV1RED8_9ROSI</name>
<dbReference type="EMBL" id="CAWUPB010000950">
    <property type="protein sequence ID" value="CAK7334505.1"/>
    <property type="molecule type" value="Genomic_DNA"/>
</dbReference>
<dbReference type="InterPro" id="IPR002347">
    <property type="entry name" value="SDR_fam"/>
</dbReference>
<sequence>MRLVQAVVPHMATRKKGKIVNVGSVSALAPGPWAGIYIATKAALHSLTDTLRLELRPLGIDVINVVPGAIKSNVANSAIASYNQMPEWKLYKPFQAAIRERAHLSQGPKSTPTEEFARNTVAAVLKENPPAWFSMGQFSTVMSIMYHLPLSVKDFILRRQFKC</sequence>
<organism evidence="3 4">
    <name type="scientific">Dovyalis caffra</name>
    <dbReference type="NCBI Taxonomy" id="77055"/>
    <lineage>
        <taxon>Eukaryota</taxon>
        <taxon>Viridiplantae</taxon>
        <taxon>Streptophyta</taxon>
        <taxon>Embryophyta</taxon>
        <taxon>Tracheophyta</taxon>
        <taxon>Spermatophyta</taxon>
        <taxon>Magnoliopsida</taxon>
        <taxon>eudicotyledons</taxon>
        <taxon>Gunneridae</taxon>
        <taxon>Pentapetalae</taxon>
        <taxon>rosids</taxon>
        <taxon>fabids</taxon>
        <taxon>Malpighiales</taxon>
        <taxon>Salicaceae</taxon>
        <taxon>Flacourtieae</taxon>
        <taxon>Dovyalis</taxon>
    </lineage>
</organism>
<accession>A0AAV1RED8</accession>
<dbReference type="GO" id="GO:0016491">
    <property type="term" value="F:oxidoreductase activity"/>
    <property type="evidence" value="ECO:0007669"/>
    <property type="project" value="UniProtKB-KW"/>
</dbReference>
<evidence type="ECO:0008006" key="5">
    <source>
        <dbReference type="Google" id="ProtNLM"/>
    </source>
</evidence>
<evidence type="ECO:0000256" key="2">
    <source>
        <dbReference type="ARBA" id="ARBA00023002"/>
    </source>
</evidence>
<proteinExistence type="inferred from homology"/>
<dbReference type="InterPro" id="IPR036291">
    <property type="entry name" value="NAD(P)-bd_dom_sf"/>
</dbReference>
<keyword evidence="4" id="KW-1185">Reference proteome</keyword>
<dbReference type="PRINTS" id="PR00081">
    <property type="entry name" value="GDHRDH"/>
</dbReference>
<evidence type="ECO:0000256" key="1">
    <source>
        <dbReference type="ARBA" id="ARBA00006484"/>
    </source>
</evidence>
<protein>
    <recommendedName>
        <fullName evidence="5">NADPH-dependent 1-acyldihydroxyacetone phosphate reductase</fullName>
    </recommendedName>
</protein>
<dbReference type="AlphaFoldDB" id="A0AAV1RED8"/>
<comment type="caution">
    <text evidence="3">The sequence shown here is derived from an EMBL/GenBank/DDBJ whole genome shotgun (WGS) entry which is preliminary data.</text>
</comment>
<dbReference type="Proteomes" id="UP001314170">
    <property type="component" value="Unassembled WGS sequence"/>
</dbReference>
<dbReference type="PANTHER" id="PTHR44169">
    <property type="entry name" value="NADPH-DEPENDENT 1-ACYLDIHYDROXYACETONE PHOSPHATE REDUCTASE"/>
    <property type="match status" value="1"/>
</dbReference>
<dbReference type="PANTHER" id="PTHR44169:SF6">
    <property type="entry name" value="NADPH-DEPENDENT 1-ACYLDIHYDROXYACETONE PHOSPHATE REDUCTASE"/>
    <property type="match status" value="1"/>
</dbReference>
<dbReference type="SUPFAM" id="SSF51735">
    <property type="entry name" value="NAD(P)-binding Rossmann-fold domains"/>
    <property type="match status" value="1"/>
</dbReference>
<gene>
    <name evidence="3" type="ORF">DCAF_LOCUS9954</name>
</gene>
<keyword evidence="2" id="KW-0560">Oxidoreductase</keyword>
<dbReference type="Pfam" id="PF00106">
    <property type="entry name" value="adh_short"/>
    <property type="match status" value="1"/>
</dbReference>
<evidence type="ECO:0000313" key="3">
    <source>
        <dbReference type="EMBL" id="CAK7334505.1"/>
    </source>
</evidence>
<dbReference type="GO" id="GO:0005783">
    <property type="term" value="C:endoplasmic reticulum"/>
    <property type="evidence" value="ECO:0007669"/>
    <property type="project" value="TreeGrafter"/>
</dbReference>
<comment type="similarity">
    <text evidence="1">Belongs to the short-chain dehydrogenases/reductases (SDR) family.</text>
</comment>